<name>A0A4S2MXM2_9PEZI</name>
<feature type="compositionally biased region" description="Acidic residues" evidence="1">
    <location>
        <begin position="116"/>
        <end position="125"/>
    </location>
</feature>
<organism evidence="2 3">
    <name type="scientific">Ascodesmis nigricans</name>
    <dbReference type="NCBI Taxonomy" id="341454"/>
    <lineage>
        <taxon>Eukaryota</taxon>
        <taxon>Fungi</taxon>
        <taxon>Dikarya</taxon>
        <taxon>Ascomycota</taxon>
        <taxon>Pezizomycotina</taxon>
        <taxon>Pezizomycetes</taxon>
        <taxon>Pezizales</taxon>
        <taxon>Ascodesmidaceae</taxon>
        <taxon>Ascodesmis</taxon>
    </lineage>
</organism>
<dbReference type="Proteomes" id="UP000298138">
    <property type="component" value="Unassembled WGS sequence"/>
</dbReference>
<gene>
    <name evidence="2" type="ORF">EX30DRAFT_340739</name>
</gene>
<dbReference type="FunCoup" id="A0A4S2MXM2">
    <property type="interactions" value="108"/>
</dbReference>
<evidence type="ECO:0000256" key="1">
    <source>
        <dbReference type="SAM" id="MobiDB-lite"/>
    </source>
</evidence>
<proteinExistence type="predicted"/>
<feature type="region of interest" description="Disordered" evidence="1">
    <location>
        <begin position="52"/>
        <end position="73"/>
    </location>
</feature>
<feature type="compositionally biased region" description="Basic and acidic residues" evidence="1">
    <location>
        <begin position="52"/>
        <end position="62"/>
    </location>
</feature>
<accession>A0A4S2MXM2</accession>
<dbReference type="OrthoDB" id="274752at2759"/>
<evidence type="ECO:0000313" key="3">
    <source>
        <dbReference type="Proteomes" id="UP000298138"/>
    </source>
</evidence>
<dbReference type="PANTHER" id="PTHR28207:SF1">
    <property type="entry name" value="ATP SYNTHASE SUBUNIT H, MITOCHONDRIAL"/>
    <property type="match status" value="1"/>
</dbReference>
<reference evidence="2 3" key="1">
    <citation type="submission" date="2019-04" db="EMBL/GenBank/DDBJ databases">
        <title>Comparative genomics and transcriptomics to analyze fruiting body development in filamentous ascomycetes.</title>
        <authorList>
            <consortium name="DOE Joint Genome Institute"/>
            <person name="Lutkenhaus R."/>
            <person name="Traeger S."/>
            <person name="Breuer J."/>
            <person name="Kuo A."/>
            <person name="Lipzen A."/>
            <person name="Pangilinan J."/>
            <person name="Dilworth D."/>
            <person name="Sandor L."/>
            <person name="Poggeler S."/>
            <person name="Barry K."/>
            <person name="Grigoriev I.V."/>
            <person name="Nowrousian M."/>
        </authorList>
    </citation>
    <scope>NUCLEOTIDE SEQUENCE [LARGE SCALE GENOMIC DNA]</scope>
    <source>
        <strain evidence="2 3">CBS 389.68</strain>
    </source>
</reference>
<sequence>MLAQSLRVSRSVISRSIRQPTVARTFMASAPRSADIVQTIYLNALRDYKPAAEKASDSEGQVKKWAVPATPKAPESADAAFVSTLAEYEAAAVEIEGQAETSATGEPVKEEKWFVEEEEEEVAHH</sequence>
<protein>
    <submittedName>
        <fullName evidence="2">Uncharacterized protein</fullName>
    </submittedName>
</protein>
<dbReference type="EMBL" id="ML220119">
    <property type="protein sequence ID" value="TGZ81462.1"/>
    <property type="molecule type" value="Genomic_DNA"/>
</dbReference>
<dbReference type="AlphaFoldDB" id="A0A4S2MXM2"/>
<evidence type="ECO:0000313" key="2">
    <source>
        <dbReference type="EMBL" id="TGZ81462.1"/>
    </source>
</evidence>
<dbReference type="InterPro" id="IPR019711">
    <property type="entry name" value="ATP_synth_F0_suH"/>
</dbReference>
<dbReference type="STRING" id="341454.A0A4S2MXM2"/>
<dbReference type="PANTHER" id="PTHR28207">
    <property type="entry name" value="ATP SYNTHASE SUBUNIT H, MITOCHONDRIAL"/>
    <property type="match status" value="1"/>
</dbReference>
<feature type="region of interest" description="Disordered" evidence="1">
    <location>
        <begin position="97"/>
        <end position="125"/>
    </location>
</feature>
<dbReference type="GO" id="GO:0046933">
    <property type="term" value="F:proton-transporting ATP synthase activity, rotational mechanism"/>
    <property type="evidence" value="ECO:0007669"/>
    <property type="project" value="TreeGrafter"/>
</dbReference>
<dbReference type="InParanoid" id="A0A4S2MXM2"/>
<keyword evidence="3" id="KW-1185">Reference proteome</keyword>
<dbReference type="Pfam" id="PF10775">
    <property type="entry name" value="ATP_sub_h"/>
    <property type="match status" value="1"/>
</dbReference>